<dbReference type="OrthoDB" id="5181746at2"/>
<evidence type="ECO:0000313" key="3">
    <source>
        <dbReference type="Proteomes" id="UP000291838"/>
    </source>
</evidence>
<dbReference type="AlphaFoldDB" id="A0A4Q2S6W8"/>
<dbReference type="Proteomes" id="UP000291838">
    <property type="component" value="Unassembled WGS sequence"/>
</dbReference>
<accession>A0A4Q2S6W8</accession>
<protein>
    <submittedName>
        <fullName evidence="2">Uncharacterized protein</fullName>
    </submittedName>
</protein>
<name>A0A4Q2S6W8_9ACTN</name>
<comment type="caution">
    <text evidence="2">The sequence shown here is derived from an EMBL/GenBank/DDBJ whole genome shotgun (WGS) entry which is preliminary data.</text>
</comment>
<feature type="chain" id="PRO_5038589737" evidence="1">
    <location>
        <begin position="20"/>
        <end position="198"/>
    </location>
</feature>
<organism evidence="2 3">
    <name type="scientific">Nocardioides glacieisoli</name>
    <dbReference type="NCBI Taxonomy" id="1168730"/>
    <lineage>
        <taxon>Bacteria</taxon>
        <taxon>Bacillati</taxon>
        <taxon>Actinomycetota</taxon>
        <taxon>Actinomycetes</taxon>
        <taxon>Propionibacteriales</taxon>
        <taxon>Nocardioidaceae</taxon>
        <taxon>Nocardioides</taxon>
    </lineage>
</organism>
<feature type="signal peptide" evidence="1">
    <location>
        <begin position="1"/>
        <end position="19"/>
    </location>
</feature>
<keyword evidence="3" id="KW-1185">Reference proteome</keyword>
<gene>
    <name evidence="2" type="ORF">EUA06_00635</name>
</gene>
<proteinExistence type="predicted"/>
<keyword evidence="1" id="KW-0732">Signal</keyword>
<sequence>MLLLFRLLVAAVLALPASGPPTTIPPEVTLPHEGDWRPLGWPGRTPLQDVCIDPGQGGLHLPETEDHRAVGSGPRLEALGLYRGPGRADMAVDAWREQARRCGGPGRVDHVGQPMQWVVRRIEVDGADEAWQAHLLMTVEGPDLGVLTSFLTIVRVGPAVYVEDDREHSAPSTVGEKSAAGLASAASYVPTLDVFSSG</sequence>
<evidence type="ECO:0000313" key="2">
    <source>
        <dbReference type="EMBL" id="RYB96129.1"/>
    </source>
</evidence>
<dbReference type="EMBL" id="SDWS01000001">
    <property type="protein sequence ID" value="RYB96129.1"/>
    <property type="molecule type" value="Genomic_DNA"/>
</dbReference>
<reference evidence="2 3" key="1">
    <citation type="submission" date="2019-01" db="EMBL/GenBank/DDBJ databases">
        <title>Novel species of Nocardioides.</title>
        <authorList>
            <person name="Liu Q."/>
            <person name="Xin Y.-H."/>
        </authorList>
    </citation>
    <scope>NUCLEOTIDE SEQUENCE [LARGE SCALE GENOMIC DNA]</scope>
    <source>
        <strain evidence="2 3">HLT3-15</strain>
    </source>
</reference>
<dbReference type="RefSeq" id="WP_129473081.1">
    <property type="nucleotide sequence ID" value="NZ_SDWS01000001.1"/>
</dbReference>
<evidence type="ECO:0000256" key="1">
    <source>
        <dbReference type="SAM" id="SignalP"/>
    </source>
</evidence>